<dbReference type="EMBL" id="FSRG01000003">
    <property type="protein sequence ID" value="SIN72527.1"/>
    <property type="molecule type" value="Genomic_DNA"/>
</dbReference>
<proteinExistence type="predicted"/>
<gene>
    <name evidence="1" type="ORF">SAMN02745161_0358</name>
</gene>
<dbReference type="AlphaFoldDB" id="A0A1N6DP84"/>
<dbReference type="OrthoDB" id="7064118at2"/>
<evidence type="ECO:0008006" key="3">
    <source>
        <dbReference type="Google" id="ProtNLM"/>
    </source>
</evidence>
<evidence type="ECO:0000313" key="1">
    <source>
        <dbReference type="EMBL" id="SIN72527.1"/>
    </source>
</evidence>
<reference evidence="2" key="1">
    <citation type="submission" date="2016-11" db="EMBL/GenBank/DDBJ databases">
        <authorList>
            <person name="Varghese N."/>
            <person name="Submissions S."/>
        </authorList>
    </citation>
    <scope>NUCLEOTIDE SEQUENCE [LARGE SCALE GENOMIC DNA]</scope>
    <source>
        <strain evidence="2">DSM 17456</strain>
    </source>
</reference>
<dbReference type="Proteomes" id="UP000184694">
    <property type="component" value="Unassembled WGS sequence"/>
</dbReference>
<sequence length="200" mass="22061">MDTVCVLTGDLIDSQGGQTALYLEAINSILEELKNKQKILRSDLYRGDEFQITTLPEEGLLCALYIRASLRAQNAKWDAKISIAFGEEKESDGAYGAAYLHSGRNLDSLSANTRMQIMVEEQKFSVLAQTMDYIISGWSQTTARAVRARLYAKTAKEAAEQLQISPANVSRALKRGGYEVLLGLAKFIYEAGGLDEHSQS</sequence>
<accession>A0A1N6DP84</accession>
<keyword evidence="2" id="KW-1185">Reference proteome</keyword>
<protein>
    <recommendedName>
        <fullName evidence="3">SatD family (SatD)</fullName>
    </recommendedName>
</protein>
<name>A0A1N6DP84_9BACT</name>
<dbReference type="RefSeq" id="WP_074215245.1">
    <property type="nucleotide sequence ID" value="NZ_FSRG01000003.1"/>
</dbReference>
<organism evidence="1 2">
    <name type="scientific">Halodesulfovibrio marinisediminis DSM 17456</name>
    <dbReference type="NCBI Taxonomy" id="1121457"/>
    <lineage>
        <taxon>Bacteria</taxon>
        <taxon>Pseudomonadati</taxon>
        <taxon>Thermodesulfobacteriota</taxon>
        <taxon>Desulfovibrionia</taxon>
        <taxon>Desulfovibrionales</taxon>
        <taxon>Desulfovibrionaceae</taxon>
        <taxon>Halodesulfovibrio</taxon>
    </lineage>
</organism>
<evidence type="ECO:0000313" key="2">
    <source>
        <dbReference type="Proteomes" id="UP000184694"/>
    </source>
</evidence>
<dbReference type="STRING" id="1121457.SAMN02745161_0358"/>